<dbReference type="EMBL" id="JBHTLK010000340">
    <property type="protein sequence ID" value="MFD1152200.1"/>
    <property type="molecule type" value="Genomic_DNA"/>
</dbReference>
<proteinExistence type="predicted"/>
<organism evidence="3 4">
    <name type="scientific">Saccharothrix hoggarensis</name>
    <dbReference type="NCBI Taxonomy" id="913853"/>
    <lineage>
        <taxon>Bacteria</taxon>
        <taxon>Bacillati</taxon>
        <taxon>Actinomycetota</taxon>
        <taxon>Actinomycetes</taxon>
        <taxon>Pseudonocardiales</taxon>
        <taxon>Pseudonocardiaceae</taxon>
        <taxon>Saccharothrix</taxon>
    </lineage>
</organism>
<feature type="region of interest" description="Disordered" evidence="1">
    <location>
        <begin position="63"/>
        <end position="93"/>
    </location>
</feature>
<accession>A0ABW3R5J2</accession>
<feature type="transmembrane region" description="Helical" evidence="2">
    <location>
        <begin position="6"/>
        <end position="25"/>
    </location>
</feature>
<protein>
    <submittedName>
        <fullName evidence="3">Bacteriophage holin</fullName>
    </submittedName>
</protein>
<comment type="caution">
    <text evidence="3">The sequence shown here is derived from an EMBL/GenBank/DDBJ whole genome shotgun (WGS) entry which is preliminary data.</text>
</comment>
<gene>
    <name evidence="3" type="ORF">ACFQ3T_34135</name>
</gene>
<dbReference type="Proteomes" id="UP001597168">
    <property type="component" value="Unassembled WGS sequence"/>
</dbReference>
<dbReference type="NCBIfam" id="NF037944">
    <property type="entry name" value="holin_2"/>
    <property type="match status" value="1"/>
</dbReference>
<evidence type="ECO:0000256" key="2">
    <source>
        <dbReference type="SAM" id="Phobius"/>
    </source>
</evidence>
<reference evidence="4" key="1">
    <citation type="journal article" date="2019" name="Int. J. Syst. Evol. Microbiol.">
        <title>The Global Catalogue of Microorganisms (GCM) 10K type strain sequencing project: providing services to taxonomists for standard genome sequencing and annotation.</title>
        <authorList>
            <consortium name="The Broad Institute Genomics Platform"/>
            <consortium name="The Broad Institute Genome Sequencing Center for Infectious Disease"/>
            <person name="Wu L."/>
            <person name="Ma J."/>
        </authorList>
    </citation>
    <scope>NUCLEOTIDE SEQUENCE [LARGE SCALE GENOMIC DNA]</scope>
    <source>
        <strain evidence="4">CCUG 60214</strain>
    </source>
</reference>
<evidence type="ECO:0000313" key="3">
    <source>
        <dbReference type="EMBL" id="MFD1152200.1"/>
    </source>
</evidence>
<sequence>MPYIPTLALILFGLVALVAVTVRVIGSLRRFRAASTLVGDRVGDGAGLLKARFAALSLAVAERRPDQARQGEPRVPSVDRGRQEDSRGFPRSY</sequence>
<keyword evidence="4" id="KW-1185">Reference proteome</keyword>
<dbReference type="RefSeq" id="WP_380729865.1">
    <property type="nucleotide sequence ID" value="NZ_JBHTLK010000340.1"/>
</dbReference>
<keyword evidence="2" id="KW-0472">Membrane</keyword>
<name>A0ABW3R5J2_9PSEU</name>
<evidence type="ECO:0000256" key="1">
    <source>
        <dbReference type="SAM" id="MobiDB-lite"/>
    </source>
</evidence>
<evidence type="ECO:0000313" key="4">
    <source>
        <dbReference type="Proteomes" id="UP001597168"/>
    </source>
</evidence>
<keyword evidence="2" id="KW-0812">Transmembrane</keyword>
<keyword evidence="2" id="KW-1133">Transmembrane helix</keyword>